<reference evidence="1 2" key="1">
    <citation type="submission" date="2019-06" db="EMBL/GenBank/DDBJ databases">
        <title>Sulfurimonas gotlandica sp. nov., a chemoautotrophic and psychrotolerant epsilonproteobacterium isolated from a pelagic redoxcline, and an emended description of the genus Sulfurimonas.</title>
        <authorList>
            <person name="Wang S."/>
            <person name="Jiang L."/>
            <person name="Shao Z."/>
        </authorList>
    </citation>
    <scope>NUCLEOTIDE SEQUENCE [LARGE SCALE GENOMIC DNA]</scope>
    <source>
        <strain evidence="1 2">B2</strain>
    </source>
</reference>
<dbReference type="SUPFAM" id="SSF52540">
    <property type="entry name" value="P-loop containing nucleoside triphosphate hydrolases"/>
    <property type="match status" value="1"/>
</dbReference>
<name>A0A7M1AY40_9BACT</name>
<sequence length="256" mass="29040">MDVTNFVTASEASSQAFKTATLLKSLTINALIMGENGVGKRTLASFILPNATAINGSNYEELLQAMESSNEIIITDIDNFPNIKLLIDTIKTNKVRVVATSKQSFSNEHLDDIFSVKFDIPPLSSREEDVQELIEVFVKDAVKLFGGENKFDIKDFKPDLSDNANSLRRQVMISYLLQDIDDKELMDIIENYLFDKLGSNSDYRNYLYLYEVPLIRAGLTKFKSQLQLSDRLGLNRNTLRKKISDNKEYLQGENNE</sequence>
<gene>
    <name evidence="1" type="ORF">FJR03_04290</name>
</gene>
<protein>
    <submittedName>
        <fullName evidence="1">Fis family transcriptional regulator</fullName>
    </submittedName>
</protein>
<dbReference type="InterPro" id="IPR027417">
    <property type="entry name" value="P-loop_NTPase"/>
</dbReference>
<keyword evidence="2" id="KW-1185">Reference proteome</keyword>
<dbReference type="AlphaFoldDB" id="A0A7M1AY40"/>
<dbReference type="RefSeq" id="WP_193114424.1">
    <property type="nucleotide sequence ID" value="NZ_CP041165.1"/>
</dbReference>
<organism evidence="1 2">
    <name type="scientific">Sulfurimonas marina</name>
    <dbReference type="NCBI Taxonomy" id="2590551"/>
    <lineage>
        <taxon>Bacteria</taxon>
        <taxon>Pseudomonadati</taxon>
        <taxon>Campylobacterota</taxon>
        <taxon>Epsilonproteobacteria</taxon>
        <taxon>Campylobacterales</taxon>
        <taxon>Sulfurimonadaceae</taxon>
        <taxon>Sulfurimonas</taxon>
    </lineage>
</organism>
<dbReference type="EMBL" id="CP041165">
    <property type="protein sequence ID" value="QOP42360.1"/>
    <property type="molecule type" value="Genomic_DNA"/>
</dbReference>
<evidence type="ECO:0000313" key="1">
    <source>
        <dbReference type="EMBL" id="QOP42360.1"/>
    </source>
</evidence>
<proteinExistence type="predicted"/>
<dbReference type="KEGG" id="smax:FJR03_04290"/>
<dbReference type="Proteomes" id="UP000593910">
    <property type="component" value="Chromosome"/>
</dbReference>
<evidence type="ECO:0000313" key="2">
    <source>
        <dbReference type="Proteomes" id="UP000593910"/>
    </source>
</evidence>
<accession>A0A7M1AY40</accession>